<protein>
    <submittedName>
        <fullName evidence="1">Uncharacterized protein</fullName>
    </submittedName>
</protein>
<name>A0AAD7CPE7_MYCRO</name>
<dbReference type="EMBL" id="JARKIE010000300">
    <property type="protein sequence ID" value="KAJ7656563.1"/>
    <property type="molecule type" value="Genomic_DNA"/>
</dbReference>
<accession>A0AAD7CPE7</accession>
<gene>
    <name evidence="1" type="ORF">B0H17DRAFT_1146166</name>
</gene>
<sequence length="130" mass="14747">MPQDYLKTPQAFFASKLAYSGPTVHSTSRLPLHDVLTSWLTQGHQVVNSYFKAFKFKFCFYGVHSRLEHPPGPCRHDLDKCLDDLKLILSFSISWIWALRQPWQICCRSAGRCAAAGFCSAGHGGREVDW</sequence>
<organism evidence="1 2">
    <name type="scientific">Mycena rosella</name>
    <name type="common">Pink bonnet</name>
    <name type="synonym">Agaricus rosellus</name>
    <dbReference type="NCBI Taxonomy" id="1033263"/>
    <lineage>
        <taxon>Eukaryota</taxon>
        <taxon>Fungi</taxon>
        <taxon>Dikarya</taxon>
        <taxon>Basidiomycota</taxon>
        <taxon>Agaricomycotina</taxon>
        <taxon>Agaricomycetes</taxon>
        <taxon>Agaricomycetidae</taxon>
        <taxon>Agaricales</taxon>
        <taxon>Marasmiineae</taxon>
        <taxon>Mycenaceae</taxon>
        <taxon>Mycena</taxon>
    </lineage>
</organism>
<evidence type="ECO:0000313" key="2">
    <source>
        <dbReference type="Proteomes" id="UP001221757"/>
    </source>
</evidence>
<comment type="caution">
    <text evidence="1">The sequence shown here is derived from an EMBL/GenBank/DDBJ whole genome shotgun (WGS) entry which is preliminary data.</text>
</comment>
<evidence type="ECO:0000313" key="1">
    <source>
        <dbReference type="EMBL" id="KAJ7656563.1"/>
    </source>
</evidence>
<dbReference type="AlphaFoldDB" id="A0AAD7CPE7"/>
<keyword evidence="2" id="KW-1185">Reference proteome</keyword>
<proteinExistence type="predicted"/>
<dbReference type="Proteomes" id="UP001221757">
    <property type="component" value="Unassembled WGS sequence"/>
</dbReference>
<reference evidence="1" key="1">
    <citation type="submission" date="2023-03" db="EMBL/GenBank/DDBJ databases">
        <title>Massive genome expansion in bonnet fungi (Mycena s.s.) driven by repeated elements and novel gene families across ecological guilds.</title>
        <authorList>
            <consortium name="Lawrence Berkeley National Laboratory"/>
            <person name="Harder C.B."/>
            <person name="Miyauchi S."/>
            <person name="Viragh M."/>
            <person name="Kuo A."/>
            <person name="Thoen E."/>
            <person name="Andreopoulos B."/>
            <person name="Lu D."/>
            <person name="Skrede I."/>
            <person name="Drula E."/>
            <person name="Henrissat B."/>
            <person name="Morin E."/>
            <person name="Kohler A."/>
            <person name="Barry K."/>
            <person name="LaButti K."/>
            <person name="Morin E."/>
            <person name="Salamov A."/>
            <person name="Lipzen A."/>
            <person name="Mereny Z."/>
            <person name="Hegedus B."/>
            <person name="Baldrian P."/>
            <person name="Stursova M."/>
            <person name="Weitz H."/>
            <person name="Taylor A."/>
            <person name="Grigoriev I.V."/>
            <person name="Nagy L.G."/>
            <person name="Martin F."/>
            <person name="Kauserud H."/>
        </authorList>
    </citation>
    <scope>NUCLEOTIDE SEQUENCE</scope>
    <source>
        <strain evidence="1">CBHHK067</strain>
    </source>
</reference>